<keyword evidence="3" id="KW-1185">Reference proteome</keyword>
<evidence type="ECO:0000313" key="2">
    <source>
        <dbReference type="EMBL" id="MQY10568.1"/>
    </source>
</evidence>
<feature type="domain" description="Knr4/Smi1-like" evidence="1">
    <location>
        <begin position="33"/>
        <end position="183"/>
    </location>
</feature>
<proteinExistence type="predicted"/>
<dbReference type="OrthoDB" id="3287229at2"/>
<dbReference type="Proteomes" id="UP000466345">
    <property type="component" value="Unassembled WGS sequence"/>
</dbReference>
<evidence type="ECO:0000259" key="1">
    <source>
        <dbReference type="Pfam" id="PF09346"/>
    </source>
</evidence>
<dbReference type="PANTHER" id="PTHR47432">
    <property type="entry name" value="CELL WALL ASSEMBLY REGULATOR SMI1"/>
    <property type="match status" value="1"/>
</dbReference>
<evidence type="ECO:0000313" key="3">
    <source>
        <dbReference type="Proteomes" id="UP000466345"/>
    </source>
</evidence>
<dbReference type="Pfam" id="PF09346">
    <property type="entry name" value="SMI1_KNR4"/>
    <property type="match status" value="1"/>
</dbReference>
<protein>
    <recommendedName>
        <fullName evidence="1">Knr4/Smi1-like domain-containing protein</fullName>
    </recommendedName>
</protein>
<dbReference type="AlphaFoldDB" id="A0A7K0CAX5"/>
<gene>
    <name evidence="2" type="ORF">SRB5_06790</name>
</gene>
<name>A0A7K0CAX5_9ACTN</name>
<dbReference type="PANTHER" id="PTHR47432:SF1">
    <property type="entry name" value="CELL WALL ASSEMBLY REGULATOR SMI1"/>
    <property type="match status" value="1"/>
</dbReference>
<organism evidence="2 3">
    <name type="scientific">Streptomyces smaragdinus</name>
    <dbReference type="NCBI Taxonomy" id="2585196"/>
    <lineage>
        <taxon>Bacteria</taxon>
        <taxon>Bacillati</taxon>
        <taxon>Actinomycetota</taxon>
        <taxon>Actinomycetes</taxon>
        <taxon>Kitasatosporales</taxon>
        <taxon>Streptomycetaceae</taxon>
        <taxon>Streptomyces</taxon>
    </lineage>
</organism>
<dbReference type="EMBL" id="WEGJ01000001">
    <property type="protein sequence ID" value="MQY10568.1"/>
    <property type="molecule type" value="Genomic_DNA"/>
</dbReference>
<dbReference type="InterPro" id="IPR018958">
    <property type="entry name" value="Knr4/Smi1-like_dom"/>
</dbReference>
<accession>A0A7K0CAX5</accession>
<reference evidence="2 3" key="1">
    <citation type="submission" date="2019-10" db="EMBL/GenBank/DDBJ databases">
        <title>Streptomyces smaragdinus sp. nov. and Streptomyces fabii sp. nov., isolated from the gut of fungus growing-termite Macrotermes natalensis.</title>
        <authorList>
            <person name="Schwitalla J."/>
            <person name="Benndorf R."/>
            <person name="Martin K."/>
            <person name="De Beer W."/>
            <person name="Kaster A.-K."/>
            <person name="Vollmers J."/>
            <person name="Poulsen M."/>
            <person name="Beemelmanns C."/>
        </authorList>
    </citation>
    <scope>NUCLEOTIDE SEQUENCE [LARGE SCALE GENOMIC DNA]</scope>
    <source>
        <strain evidence="2 3">RB5</strain>
    </source>
</reference>
<comment type="caution">
    <text evidence="2">The sequence shown here is derived from an EMBL/GenBank/DDBJ whole genome shotgun (WGS) entry which is preliminary data.</text>
</comment>
<dbReference type="RefSeq" id="WP_153449817.1">
    <property type="nucleotide sequence ID" value="NZ_WEGJ01000001.1"/>
</dbReference>
<dbReference type="InterPro" id="IPR051873">
    <property type="entry name" value="KNR4/SMI1_regulator"/>
</dbReference>
<dbReference type="SUPFAM" id="SSF160631">
    <property type="entry name" value="SMI1/KNR4-like"/>
    <property type="match status" value="1"/>
</dbReference>
<sequence length="206" mass="22700">MAETARQTNETWTRIENWLAHHAPRMSAALCPPAPEATLRRVEHLTGTDLPPDLAAWWRRRHGLRQPSGPGALFPDSCHPLPLDDALRHQAVFLETPRRICPDTLLDDLEAFLERCAHDPAGTTYPHEATAVWLPAWIPVAHDTGGAGLFADLRPGPRRGCLIRYSRDGHAAEPAWPSLAALLTHVADHLEAGVRTPLGHWTVPGP</sequence>
<dbReference type="InterPro" id="IPR037883">
    <property type="entry name" value="Knr4/Smi1-like_sf"/>
</dbReference>